<comment type="caution">
    <text evidence="2">The sequence shown here is derived from an EMBL/GenBank/DDBJ whole genome shotgun (WGS) entry which is preliminary data.</text>
</comment>
<evidence type="ECO:0000256" key="1">
    <source>
        <dbReference type="SAM" id="MobiDB-lite"/>
    </source>
</evidence>
<evidence type="ECO:0000313" key="2">
    <source>
        <dbReference type="EMBL" id="ODH36234.1"/>
    </source>
</evidence>
<proteinExistence type="predicted"/>
<accession>A0A1D2JHN8</accession>
<dbReference type="Proteomes" id="UP000242814">
    <property type="component" value="Unassembled WGS sequence"/>
</dbReference>
<feature type="region of interest" description="Disordered" evidence="1">
    <location>
        <begin position="43"/>
        <end position="69"/>
    </location>
</feature>
<sequence>MTRTRICTVPVKSMIDYTAHPAQVFFRWLHRLFQSPRLLLDGEARSERRSKNKRGPKSSQGDSLQKTRGCVHRARRDLGLSESQQNPLLALFTGPTGMVNMGMSGFRRSSLLCFSSFFHRKRTEESIGDGTDHPDSDLAWMAQQATANGDTGLWLLDWTNSSPVPAQC</sequence>
<protein>
    <submittedName>
        <fullName evidence="2">Uncharacterized protein</fullName>
    </submittedName>
</protein>
<feature type="compositionally biased region" description="Polar residues" evidence="1">
    <location>
        <begin position="57"/>
        <end position="66"/>
    </location>
</feature>
<dbReference type="VEuPathDB" id="FungiDB:PADG_06521"/>
<organism evidence="2 3">
    <name type="scientific">Paracoccidioides brasiliensis</name>
    <dbReference type="NCBI Taxonomy" id="121759"/>
    <lineage>
        <taxon>Eukaryota</taxon>
        <taxon>Fungi</taxon>
        <taxon>Dikarya</taxon>
        <taxon>Ascomycota</taxon>
        <taxon>Pezizomycotina</taxon>
        <taxon>Eurotiomycetes</taxon>
        <taxon>Eurotiomycetidae</taxon>
        <taxon>Onygenales</taxon>
        <taxon>Ajellomycetaceae</taxon>
        <taxon>Paracoccidioides</taxon>
    </lineage>
</organism>
<gene>
    <name evidence="2" type="ORF">ACO22_02801</name>
</gene>
<evidence type="ECO:0000313" key="3">
    <source>
        <dbReference type="Proteomes" id="UP000242814"/>
    </source>
</evidence>
<reference evidence="2 3" key="1">
    <citation type="submission" date="2016-06" db="EMBL/GenBank/DDBJ databases">
        <authorList>
            <person name="Kjaerup R.B."/>
            <person name="Dalgaard T.S."/>
            <person name="Juul-Madsen H.R."/>
        </authorList>
    </citation>
    <scope>NUCLEOTIDE SEQUENCE [LARGE SCALE GENOMIC DNA]</scope>
    <source>
        <strain evidence="2 3">Pb300</strain>
    </source>
</reference>
<name>A0A1D2JHN8_PARBR</name>
<dbReference type="EMBL" id="LZYO01000090">
    <property type="protein sequence ID" value="ODH36234.1"/>
    <property type="molecule type" value="Genomic_DNA"/>
</dbReference>
<dbReference type="AlphaFoldDB" id="A0A1D2JHN8"/>